<dbReference type="InterPro" id="IPR036318">
    <property type="entry name" value="FAD-bd_PCMH-like_sf"/>
</dbReference>
<evidence type="ECO:0000256" key="7">
    <source>
        <dbReference type="ARBA" id="ARBA00022729"/>
    </source>
</evidence>
<dbReference type="Gramene" id="TraesJUL6A03G03287810.1">
    <property type="protein sequence ID" value="TraesJUL6A03G03287810.1"/>
    <property type="gene ID" value="TraesJUL6A03G03287810"/>
</dbReference>
<dbReference type="GeneID" id="123131962"/>
<dbReference type="GO" id="GO:0003885">
    <property type="term" value="F:D-arabinono-1,4-lactone oxidase activity"/>
    <property type="evidence" value="ECO:0007669"/>
    <property type="project" value="InterPro"/>
</dbReference>
<dbReference type="SMR" id="A0A3B6NKT1"/>
<dbReference type="SUPFAM" id="SSF55103">
    <property type="entry name" value="FAD-linked oxidases, C-terminal domain"/>
    <property type="match status" value="1"/>
</dbReference>
<dbReference type="Pfam" id="PF01565">
    <property type="entry name" value="FAD_binding_4"/>
    <property type="match status" value="1"/>
</dbReference>
<dbReference type="PANTHER" id="PTHR13878">
    <property type="entry name" value="GULONOLACTONE OXIDASE"/>
    <property type="match status" value="1"/>
</dbReference>
<dbReference type="FunFam" id="3.30.465.10:FF:000033">
    <property type="entry name" value="L-gulonolactone oxidase 5"/>
    <property type="match status" value="1"/>
</dbReference>
<dbReference type="Gramene" id="TraesWEE_scaffold_019032_01G000300.1">
    <property type="protein sequence ID" value="TraesWEE_scaffold_019032_01G000300.1"/>
    <property type="gene ID" value="TraesWEE_scaffold_019032_01G000300"/>
</dbReference>
<dbReference type="KEGG" id="taes:123131962"/>
<dbReference type="GO" id="GO:0016491">
    <property type="term" value="F:oxidoreductase activity"/>
    <property type="evidence" value="ECO:0000318"/>
    <property type="project" value="GO_Central"/>
</dbReference>
<dbReference type="Gramene" id="TraesCAD_scaffold_024594_01G000300.1">
    <property type="protein sequence ID" value="TraesCAD_scaffold_024594_01G000300.1"/>
    <property type="gene ID" value="TraesCAD_scaffold_024594_01G000300"/>
</dbReference>
<dbReference type="Proteomes" id="UP000019116">
    <property type="component" value="Chromosome 6A"/>
</dbReference>
<dbReference type="InterPro" id="IPR016166">
    <property type="entry name" value="FAD-bd_PCMH"/>
</dbReference>
<keyword evidence="8" id="KW-0274">FAD</keyword>
<evidence type="ECO:0000256" key="3">
    <source>
        <dbReference type="ARBA" id="ARBA00005466"/>
    </source>
</evidence>
<feature type="signal peptide" evidence="11">
    <location>
        <begin position="1"/>
        <end position="30"/>
    </location>
</feature>
<dbReference type="RefSeq" id="XP_044407626.1">
    <property type="nucleotide sequence ID" value="XM_044551691.1"/>
</dbReference>
<comment type="catalytic activity">
    <reaction evidence="10">
        <text>L-gulono-1,4-lactone + O2 = L-ascorbate + H2O2 + H(+)</text>
        <dbReference type="Rhea" id="RHEA:32363"/>
        <dbReference type="ChEBI" id="CHEBI:15378"/>
        <dbReference type="ChEBI" id="CHEBI:15379"/>
        <dbReference type="ChEBI" id="CHEBI:16240"/>
        <dbReference type="ChEBI" id="CHEBI:17587"/>
        <dbReference type="ChEBI" id="CHEBI:38290"/>
        <dbReference type="EC" id="1.1.3.8"/>
    </reaction>
</comment>
<dbReference type="UniPathway" id="UPA00132"/>
<dbReference type="EnsemblPlants" id="TraesCS6A02G082500.1">
    <property type="protein sequence ID" value="TraesCS6A02G082500.1"/>
    <property type="gene ID" value="TraesCS6A02G082500"/>
</dbReference>
<evidence type="ECO:0000256" key="10">
    <source>
        <dbReference type="ARBA" id="ARBA00048083"/>
    </source>
</evidence>
<keyword evidence="14" id="KW-1185">Reference proteome</keyword>
<dbReference type="GO" id="GO:0016020">
    <property type="term" value="C:membrane"/>
    <property type="evidence" value="ECO:0007669"/>
    <property type="project" value="InterPro"/>
</dbReference>
<keyword evidence="6" id="KW-0060">Ascorbate biosynthesis</keyword>
<dbReference type="Pfam" id="PF22906">
    <property type="entry name" value="GULLO2-like_3rd"/>
    <property type="match status" value="1"/>
</dbReference>
<dbReference type="Gramene" id="TraesNOR6A03G03292870.1">
    <property type="protein sequence ID" value="TraesNOR6A03G03292870.1"/>
    <property type="gene ID" value="TraesNOR6A03G03292870"/>
</dbReference>
<dbReference type="STRING" id="4565.A0A3B6NKT1"/>
<dbReference type="Gramene" id="TraesLDM6A03G03265120.1">
    <property type="protein sequence ID" value="TraesLDM6A03G03265120.1"/>
    <property type="gene ID" value="TraesLDM6A03G03265120"/>
</dbReference>
<gene>
    <name evidence="13" type="primary">LOC123131962</name>
</gene>
<evidence type="ECO:0000256" key="1">
    <source>
        <dbReference type="ARBA" id="ARBA00001974"/>
    </source>
</evidence>
<proteinExistence type="inferred from homology"/>
<dbReference type="InterPro" id="IPR016164">
    <property type="entry name" value="FAD-linked_Oxase-like_C"/>
</dbReference>
<dbReference type="OrthoDB" id="610608at2759"/>
<dbReference type="PROSITE" id="PS51387">
    <property type="entry name" value="FAD_PCMH"/>
    <property type="match status" value="1"/>
</dbReference>
<dbReference type="Gramene" id="TraesSTA6A03G03251890.1">
    <property type="protein sequence ID" value="TraesSTA6A03G03251890.1"/>
    <property type="gene ID" value="TraesSTA6A03G03251890"/>
</dbReference>
<dbReference type="Gramene" id="TraesMAC6A03G03261050.1">
    <property type="protein sequence ID" value="TraesMAC6A03G03261050.1"/>
    <property type="gene ID" value="TraesMAC6A03G03261050"/>
</dbReference>
<dbReference type="Gramene" id="TraesROB_scaffold_007081_01G000500.1">
    <property type="protein sequence ID" value="TraesROB_scaffold_007081_01G000500.1"/>
    <property type="gene ID" value="TraesROB_scaffold_007081_01G000500"/>
</dbReference>
<evidence type="ECO:0000256" key="2">
    <source>
        <dbReference type="ARBA" id="ARBA00005147"/>
    </source>
</evidence>
<dbReference type="InterPro" id="IPR007173">
    <property type="entry name" value="ALO_C"/>
</dbReference>
<evidence type="ECO:0000256" key="6">
    <source>
        <dbReference type="ARBA" id="ARBA00022644"/>
    </source>
</evidence>
<dbReference type="InterPro" id="IPR006094">
    <property type="entry name" value="Oxid_FAD_bind_N"/>
</dbReference>
<comment type="pathway">
    <text evidence="2">Cofactor biosynthesis; L-ascorbate biosynthesis.</text>
</comment>
<dbReference type="GO" id="GO:0019853">
    <property type="term" value="P:L-ascorbic acid biosynthetic process"/>
    <property type="evidence" value="ECO:0007669"/>
    <property type="project" value="UniProtKB-UniPathway"/>
</dbReference>
<reference evidence="13" key="1">
    <citation type="submission" date="2018-08" db="EMBL/GenBank/DDBJ databases">
        <authorList>
            <person name="Rossello M."/>
        </authorList>
    </citation>
    <scope>NUCLEOTIDE SEQUENCE [LARGE SCALE GENOMIC DNA]</scope>
    <source>
        <strain evidence="13">cv. Chinese Spring</strain>
    </source>
</reference>
<dbReference type="PANTHER" id="PTHR13878:SF67">
    <property type="entry name" value="L-GULONOLACTONE OXIDASE 5"/>
    <property type="match status" value="1"/>
</dbReference>
<name>A0A3B6NKT1_WHEAT</name>
<dbReference type="Pfam" id="PF04030">
    <property type="entry name" value="ALO"/>
    <property type="match status" value="1"/>
</dbReference>
<dbReference type="InterPro" id="IPR050432">
    <property type="entry name" value="FAD-linked_Oxidoreductases_BP"/>
</dbReference>
<comment type="similarity">
    <text evidence="3">Belongs to the oxygen-dependent FAD-linked oxidoreductase family.</text>
</comment>
<evidence type="ECO:0000259" key="12">
    <source>
        <dbReference type="PROSITE" id="PS51387"/>
    </source>
</evidence>
<dbReference type="InterPro" id="IPR016169">
    <property type="entry name" value="FAD-bd_PCMH_sub2"/>
</dbReference>
<dbReference type="OMA" id="CESGNTI"/>
<dbReference type="Gramene" id="TraesCLE_scaffold_007297_01G000500.1">
    <property type="protein sequence ID" value="TraesCLE_scaffold_007297_01G000500.1"/>
    <property type="gene ID" value="TraesCLE_scaffold_007297_01G000500"/>
</dbReference>
<dbReference type="PaxDb" id="4565-Traes_6AS_91B2D33F1.1"/>
<evidence type="ECO:0000256" key="11">
    <source>
        <dbReference type="SAM" id="SignalP"/>
    </source>
</evidence>
<reference evidence="13" key="2">
    <citation type="submission" date="2018-10" db="UniProtKB">
        <authorList>
            <consortium name="EnsemblPlants"/>
        </authorList>
    </citation>
    <scope>IDENTIFICATION</scope>
</reference>
<evidence type="ECO:0000256" key="8">
    <source>
        <dbReference type="ARBA" id="ARBA00022827"/>
    </source>
</evidence>
<dbReference type="Gramene" id="TraesPARA_EIv1.0_1907100.1">
    <property type="protein sequence ID" value="TraesPARA_EIv1.0_1907100.1.CDS"/>
    <property type="gene ID" value="TraesPARA_EIv1.0_1907100"/>
</dbReference>
<evidence type="ECO:0000256" key="4">
    <source>
        <dbReference type="ARBA" id="ARBA00013121"/>
    </source>
</evidence>
<feature type="domain" description="FAD-binding PCMH-type" evidence="12">
    <location>
        <begin position="61"/>
        <end position="243"/>
    </location>
</feature>
<evidence type="ECO:0000256" key="9">
    <source>
        <dbReference type="ARBA" id="ARBA00023002"/>
    </source>
</evidence>
<keyword evidence="5" id="KW-0285">Flavoprotein</keyword>
<dbReference type="GO" id="GO:0071949">
    <property type="term" value="F:FAD binding"/>
    <property type="evidence" value="ECO:0007669"/>
    <property type="project" value="InterPro"/>
</dbReference>
<protein>
    <recommendedName>
        <fullName evidence="4">L-gulonolactone oxidase</fullName>
        <ecNumber evidence="4">1.1.3.8</ecNumber>
    </recommendedName>
</protein>
<dbReference type="Gene3D" id="3.30.70.2520">
    <property type="match status" value="1"/>
</dbReference>
<comment type="cofactor">
    <cofactor evidence="1">
        <name>FAD</name>
        <dbReference type="ChEBI" id="CHEBI:57692"/>
    </cofactor>
</comment>
<evidence type="ECO:0000256" key="5">
    <source>
        <dbReference type="ARBA" id="ARBA00022630"/>
    </source>
</evidence>
<keyword evidence="7 11" id="KW-0732">Signal</keyword>
<evidence type="ECO:0000313" key="14">
    <source>
        <dbReference type="Proteomes" id="UP000019116"/>
    </source>
</evidence>
<dbReference type="InterPro" id="IPR010030">
    <property type="entry name" value="GULO_Plant"/>
</dbReference>
<dbReference type="InterPro" id="IPR055154">
    <property type="entry name" value="GULLO2-like_C"/>
</dbReference>
<dbReference type="Gramene" id="TraesCS6A03G0187100.1">
    <property type="protein sequence ID" value="TraesCS6A03G0187100.1.CDS"/>
    <property type="gene ID" value="TraesCS6A03G0187100"/>
</dbReference>
<dbReference type="GO" id="GO:0050105">
    <property type="term" value="F:L-gulonolactone oxidase activity"/>
    <property type="evidence" value="ECO:0007669"/>
    <property type="project" value="UniProtKB-EC"/>
</dbReference>
<feature type="chain" id="PRO_5043178478" description="L-gulonolactone oxidase" evidence="11">
    <location>
        <begin position="31"/>
        <end position="602"/>
    </location>
</feature>
<dbReference type="EC" id="1.1.3.8" evidence="4"/>
<dbReference type="Gramene" id="TraesARI6A03G03216860.1">
    <property type="protein sequence ID" value="TraesARI6A03G03216860.1"/>
    <property type="gene ID" value="TraesARI6A03G03216860"/>
</dbReference>
<accession>A0A3B6NKT1</accession>
<dbReference type="AlphaFoldDB" id="A0A3B6NKT1"/>
<evidence type="ECO:0000313" key="13">
    <source>
        <dbReference type="EnsemblPlants" id="TraesCS6A02G082500.1"/>
    </source>
</evidence>
<dbReference type="Gene3D" id="3.30.465.10">
    <property type="match status" value="1"/>
</dbReference>
<sequence length="602" mass="63993">MCKMMSPVQLPALLLLLMTLTAPSAHRAAASPPADPVQCSSGGGTADCTFSTAYGVFPDRSTCRAAAVAYPTTEAELVRAVANSTAAKTKMKVTTRYAHSMPPLACPGAGDGRGLAISTRWLNRVVAVDAARAEITVESGVTLRELIAAAAAAGLALPYAPYWWGLTVGGMLGTGAHGSSLWGKGSAVHEYVVGMRIVTPAPAAEGYARVRVLAAADPELDAAKVSLGVLGVISQVTLALQPLFKRSTTFTERDDDDLAEQVTKFGYQHEFADIAWYPGHGRAVYRMDDRLPMNASGDGVLDFIGFRPTSAAVIKVNRLAEEASERVGNGGSGGKCLTARVTHAALSVAGYGLARRSGGLFTGYPVVGRQDRMQASGGCLTGPEDKLQTACAWDPRVSDSSFFHQTTFSLPLSRAGAFVQDVQRLRDLNPKALCGLELYDGMLIRYVKSSTAHLGKPAAAGESADMVDFDMTYYRSRDPRRARLHEDFLEEIEQMGLFKYGGLPHWGKNRNLAFAGAASKYPGMRRFLRVKSAYDPDGLFSSGWSDMMLGVSGGGAAPTTDAPGCALEGMCVCSRDAHCAPEQGYVCRPGKVYKDARVCTKV</sequence>
<organism evidence="13">
    <name type="scientific">Triticum aestivum</name>
    <name type="common">Wheat</name>
    <dbReference type="NCBI Taxonomy" id="4565"/>
    <lineage>
        <taxon>Eukaryota</taxon>
        <taxon>Viridiplantae</taxon>
        <taxon>Streptophyta</taxon>
        <taxon>Embryophyta</taxon>
        <taxon>Tracheophyta</taxon>
        <taxon>Spermatophyta</taxon>
        <taxon>Magnoliopsida</taxon>
        <taxon>Liliopsida</taxon>
        <taxon>Poales</taxon>
        <taxon>Poaceae</taxon>
        <taxon>BOP clade</taxon>
        <taxon>Pooideae</taxon>
        <taxon>Triticodae</taxon>
        <taxon>Triticeae</taxon>
        <taxon>Triticinae</taxon>
        <taxon>Triticum</taxon>
    </lineage>
</organism>
<dbReference type="Gramene" id="TraesCS6A02G082500.1">
    <property type="protein sequence ID" value="TraesCS6A02G082500.1"/>
    <property type="gene ID" value="TraesCS6A02G082500"/>
</dbReference>
<dbReference type="NCBIfam" id="TIGR01677">
    <property type="entry name" value="pln_FAD_oxido"/>
    <property type="match status" value="1"/>
</dbReference>
<dbReference type="SUPFAM" id="SSF56176">
    <property type="entry name" value="FAD-binding/transporter-associated domain-like"/>
    <property type="match status" value="1"/>
</dbReference>
<keyword evidence="9" id="KW-0560">Oxidoreductase</keyword>